<sequence>MTKGKLLIEIEKGLEDRKITRLDLLKLVGIDYCLECRGYYYEERTAEVKLKEINNKELLSEVETRFKGGIINRRELLMLIGIKHCLGCGDNCEECEKNSPTIEENGYCQDCNMGGVLISSE</sequence>
<dbReference type="AlphaFoldDB" id="A0A9W4WZQ8"/>
<evidence type="ECO:0000313" key="1">
    <source>
        <dbReference type="EMBL" id="CAI2184516.1"/>
    </source>
</evidence>
<dbReference type="EMBL" id="CAMKVN010003361">
    <property type="protein sequence ID" value="CAI2184516.1"/>
    <property type="molecule type" value="Genomic_DNA"/>
</dbReference>
<reference evidence="1" key="1">
    <citation type="submission" date="2022-08" db="EMBL/GenBank/DDBJ databases">
        <authorList>
            <person name="Kallberg Y."/>
            <person name="Tangrot J."/>
            <person name="Rosling A."/>
        </authorList>
    </citation>
    <scope>NUCLEOTIDE SEQUENCE</scope>
    <source>
        <strain evidence="1">Wild A</strain>
    </source>
</reference>
<protein>
    <submittedName>
        <fullName evidence="1">14762_t:CDS:1</fullName>
    </submittedName>
</protein>
<keyword evidence="2" id="KW-1185">Reference proteome</keyword>
<evidence type="ECO:0000313" key="2">
    <source>
        <dbReference type="Proteomes" id="UP001153678"/>
    </source>
</evidence>
<gene>
    <name evidence="1" type="ORF">FWILDA_LOCUS11616</name>
</gene>
<organism evidence="1 2">
    <name type="scientific">Funneliformis geosporum</name>
    <dbReference type="NCBI Taxonomy" id="1117311"/>
    <lineage>
        <taxon>Eukaryota</taxon>
        <taxon>Fungi</taxon>
        <taxon>Fungi incertae sedis</taxon>
        <taxon>Mucoromycota</taxon>
        <taxon>Glomeromycotina</taxon>
        <taxon>Glomeromycetes</taxon>
        <taxon>Glomerales</taxon>
        <taxon>Glomeraceae</taxon>
        <taxon>Funneliformis</taxon>
    </lineage>
</organism>
<name>A0A9W4WZQ8_9GLOM</name>
<accession>A0A9W4WZQ8</accession>
<comment type="caution">
    <text evidence="1">The sequence shown here is derived from an EMBL/GenBank/DDBJ whole genome shotgun (WGS) entry which is preliminary data.</text>
</comment>
<proteinExistence type="predicted"/>
<dbReference type="Proteomes" id="UP001153678">
    <property type="component" value="Unassembled WGS sequence"/>
</dbReference>